<evidence type="ECO:0000313" key="3">
    <source>
        <dbReference type="Proteomes" id="UP000199076"/>
    </source>
</evidence>
<feature type="transmembrane region" description="Helical" evidence="1">
    <location>
        <begin position="51"/>
        <end position="72"/>
    </location>
</feature>
<evidence type="ECO:0008006" key="4">
    <source>
        <dbReference type="Google" id="ProtNLM"/>
    </source>
</evidence>
<accession>A0A1G7NYB2</accession>
<feature type="transmembrane region" description="Helical" evidence="1">
    <location>
        <begin position="20"/>
        <end position="39"/>
    </location>
</feature>
<evidence type="ECO:0000313" key="2">
    <source>
        <dbReference type="EMBL" id="SDF79078.1"/>
    </source>
</evidence>
<proteinExistence type="predicted"/>
<dbReference type="Proteomes" id="UP000199076">
    <property type="component" value="Unassembled WGS sequence"/>
</dbReference>
<sequence>MSDSPPIPPAQSVSTYVEEGARIAAILLVWGIISLFFAFGLTEVGVFGRVFWVLGGVFALAGLLNAVAYVLFRTVDYWHAQA</sequence>
<organism evidence="2 3">
    <name type="scientific">Halorientalis regularis</name>
    <dbReference type="NCBI Taxonomy" id="660518"/>
    <lineage>
        <taxon>Archaea</taxon>
        <taxon>Methanobacteriati</taxon>
        <taxon>Methanobacteriota</taxon>
        <taxon>Stenosarchaea group</taxon>
        <taxon>Halobacteria</taxon>
        <taxon>Halobacteriales</taxon>
        <taxon>Haloarculaceae</taxon>
        <taxon>Halorientalis</taxon>
    </lineage>
</organism>
<keyword evidence="1" id="KW-0812">Transmembrane</keyword>
<keyword evidence="3" id="KW-1185">Reference proteome</keyword>
<keyword evidence="1" id="KW-0472">Membrane</keyword>
<keyword evidence="1" id="KW-1133">Transmembrane helix</keyword>
<reference evidence="3" key="1">
    <citation type="submission" date="2016-10" db="EMBL/GenBank/DDBJ databases">
        <authorList>
            <person name="Varghese N."/>
            <person name="Submissions S."/>
        </authorList>
    </citation>
    <scope>NUCLEOTIDE SEQUENCE [LARGE SCALE GENOMIC DNA]</scope>
    <source>
        <strain evidence="3">IBRC-M 10760</strain>
    </source>
</reference>
<evidence type="ECO:0000256" key="1">
    <source>
        <dbReference type="SAM" id="Phobius"/>
    </source>
</evidence>
<gene>
    <name evidence="2" type="ORF">SAMN05216218_109201</name>
</gene>
<dbReference type="RefSeq" id="WP_092693156.1">
    <property type="nucleotide sequence ID" value="NZ_FNBK01000009.1"/>
</dbReference>
<protein>
    <recommendedName>
        <fullName evidence="4">Solute:sodium symporter small subunit</fullName>
    </recommendedName>
</protein>
<dbReference type="EMBL" id="FNBK01000009">
    <property type="protein sequence ID" value="SDF79078.1"/>
    <property type="molecule type" value="Genomic_DNA"/>
</dbReference>
<dbReference type="AlphaFoldDB" id="A0A1G7NYB2"/>
<name>A0A1G7NYB2_9EURY</name>
<dbReference type="OrthoDB" id="230585at2157"/>